<sequence length="227" mass="26460">MGLGKSLHISSLMIHEMNLIEKFRDMSLSTIVSQDRIQLHVVQITSDLHGQIGEARVVNKFIQKKKRLVGQKDGEKFNIDQKGVLRFNDRIYVPNDSEIKKIILGEAHKSKLSIHPGATKMYQDLKRMFWWPKMKKEIAQYVATCLICQKAKIEHQKPTGMLQPLNIPEWKWDSIAMDFVVGLPRTIHKFDSIWVIVDRLTKSAHFLPINIRYSLEKLTELYIREIV</sequence>
<dbReference type="EMBL" id="KQ483605">
    <property type="protein sequence ID" value="KYP45025.1"/>
    <property type="molecule type" value="Genomic_DNA"/>
</dbReference>
<dbReference type="InterPro" id="IPR041588">
    <property type="entry name" value="Integrase_H2C2"/>
</dbReference>
<evidence type="ECO:0000259" key="1">
    <source>
        <dbReference type="Pfam" id="PF17921"/>
    </source>
</evidence>
<dbReference type="InterPro" id="IPR012337">
    <property type="entry name" value="RNaseH-like_sf"/>
</dbReference>
<dbReference type="Proteomes" id="UP000075243">
    <property type="component" value="Unassembled WGS sequence"/>
</dbReference>
<dbReference type="PANTHER" id="PTHR45835:SF99">
    <property type="entry name" value="CHROMO DOMAIN-CONTAINING PROTEIN-RELATED"/>
    <property type="match status" value="1"/>
</dbReference>
<dbReference type="Gene3D" id="1.10.340.70">
    <property type="match status" value="1"/>
</dbReference>
<dbReference type="Pfam" id="PF17921">
    <property type="entry name" value="Integrase_H2C2"/>
    <property type="match status" value="1"/>
</dbReference>
<evidence type="ECO:0000313" key="2">
    <source>
        <dbReference type="EMBL" id="KYP45025.1"/>
    </source>
</evidence>
<proteinExistence type="predicted"/>
<dbReference type="OMA" id="NIPEWKW"/>
<feature type="domain" description="Integrase zinc-binding" evidence="1">
    <location>
        <begin position="97"/>
        <end position="152"/>
    </location>
</feature>
<dbReference type="SUPFAM" id="SSF53098">
    <property type="entry name" value="Ribonuclease H-like"/>
    <property type="match status" value="1"/>
</dbReference>
<evidence type="ECO:0000313" key="3">
    <source>
        <dbReference type="Proteomes" id="UP000075243"/>
    </source>
</evidence>
<dbReference type="Gramene" id="C.cajan_29681.t">
    <property type="protein sequence ID" value="C.cajan_29681.t"/>
    <property type="gene ID" value="C.cajan_29681"/>
</dbReference>
<gene>
    <name evidence="2" type="ORF">KK1_033486</name>
</gene>
<keyword evidence="3" id="KW-1185">Reference proteome</keyword>
<protein>
    <submittedName>
        <fullName evidence="2">Retrotransposable element Tf2</fullName>
    </submittedName>
</protein>
<reference evidence="2" key="1">
    <citation type="journal article" date="2012" name="Nat. Biotechnol.">
        <title>Draft genome sequence of pigeonpea (Cajanus cajan), an orphan legume crop of resource-poor farmers.</title>
        <authorList>
            <person name="Varshney R.K."/>
            <person name="Chen W."/>
            <person name="Li Y."/>
            <person name="Bharti A.K."/>
            <person name="Saxena R.K."/>
            <person name="Schlueter J.A."/>
            <person name="Donoghue M.T."/>
            <person name="Azam S."/>
            <person name="Fan G."/>
            <person name="Whaley A.M."/>
            <person name="Farmer A.D."/>
            <person name="Sheridan J."/>
            <person name="Iwata A."/>
            <person name="Tuteja R."/>
            <person name="Penmetsa R.V."/>
            <person name="Wu W."/>
            <person name="Upadhyaya H.D."/>
            <person name="Yang S.P."/>
            <person name="Shah T."/>
            <person name="Saxena K.B."/>
            <person name="Michael T."/>
            <person name="McCombie W.R."/>
            <person name="Yang B."/>
            <person name="Zhang G."/>
            <person name="Yang H."/>
            <person name="Wang J."/>
            <person name="Spillane C."/>
            <person name="Cook D.R."/>
            <person name="May G.D."/>
            <person name="Xu X."/>
            <person name="Jackson S.A."/>
        </authorList>
    </citation>
    <scope>NUCLEOTIDE SEQUENCE [LARGE SCALE GENOMIC DNA]</scope>
</reference>
<dbReference type="PANTHER" id="PTHR45835">
    <property type="entry name" value="YALI0A06105P"/>
    <property type="match status" value="1"/>
</dbReference>
<dbReference type="AlphaFoldDB" id="A0A151RR38"/>
<name>A0A151RR38_CAJCA</name>
<accession>A0A151RR38</accession>
<organism evidence="2 3">
    <name type="scientific">Cajanus cajan</name>
    <name type="common">Pigeon pea</name>
    <name type="synonym">Cajanus indicus</name>
    <dbReference type="NCBI Taxonomy" id="3821"/>
    <lineage>
        <taxon>Eukaryota</taxon>
        <taxon>Viridiplantae</taxon>
        <taxon>Streptophyta</taxon>
        <taxon>Embryophyta</taxon>
        <taxon>Tracheophyta</taxon>
        <taxon>Spermatophyta</taxon>
        <taxon>Magnoliopsida</taxon>
        <taxon>eudicotyledons</taxon>
        <taxon>Gunneridae</taxon>
        <taxon>Pentapetalae</taxon>
        <taxon>rosids</taxon>
        <taxon>fabids</taxon>
        <taxon>Fabales</taxon>
        <taxon>Fabaceae</taxon>
        <taxon>Papilionoideae</taxon>
        <taxon>50 kb inversion clade</taxon>
        <taxon>NPAAA clade</taxon>
        <taxon>indigoferoid/millettioid clade</taxon>
        <taxon>Phaseoleae</taxon>
        <taxon>Cajanus</taxon>
    </lineage>
</organism>